<reference evidence="1" key="1">
    <citation type="submission" date="2022-10" db="EMBL/GenBank/DDBJ databases">
        <title>Two novel species of Flavobacterium.</title>
        <authorList>
            <person name="Liu Q."/>
            <person name="Xin Y.-H."/>
        </authorList>
    </citation>
    <scope>NUCLEOTIDE SEQUENCE</scope>
    <source>
        <strain evidence="1">LS1R49</strain>
    </source>
</reference>
<comment type="caution">
    <text evidence="1">The sequence shown here is derived from an EMBL/GenBank/DDBJ whole genome shotgun (WGS) entry which is preliminary data.</text>
</comment>
<gene>
    <name evidence="1" type="ORF">OIU83_13325</name>
</gene>
<dbReference type="Proteomes" id="UP001151079">
    <property type="component" value="Unassembled WGS sequence"/>
</dbReference>
<dbReference type="AlphaFoldDB" id="A0A9X2ZCN1"/>
<proteinExistence type="predicted"/>
<keyword evidence="2" id="KW-1185">Reference proteome</keyword>
<dbReference type="RefSeq" id="WP_264206756.1">
    <property type="nucleotide sequence ID" value="NZ_JAOZEW010000013.1"/>
</dbReference>
<organism evidence="1 2">
    <name type="scientific">Flavobacterium shii</name>
    <dbReference type="NCBI Taxonomy" id="2987687"/>
    <lineage>
        <taxon>Bacteria</taxon>
        <taxon>Pseudomonadati</taxon>
        <taxon>Bacteroidota</taxon>
        <taxon>Flavobacteriia</taxon>
        <taxon>Flavobacteriales</taxon>
        <taxon>Flavobacteriaceae</taxon>
        <taxon>Flavobacterium</taxon>
    </lineage>
</organism>
<accession>A0A9X2ZCN1</accession>
<protein>
    <submittedName>
        <fullName evidence="1">Uncharacterized protein</fullName>
    </submittedName>
</protein>
<evidence type="ECO:0000313" key="1">
    <source>
        <dbReference type="EMBL" id="MCV9928644.1"/>
    </source>
</evidence>
<name>A0A9X2ZCN1_9FLAO</name>
<dbReference type="EMBL" id="JAOZEW010000013">
    <property type="protein sequence ID" value="MCV9928644.1"/>
    <property type="molecule type" value="Genomic_DNA"/>
</dbReference>
<sequence length="119" mass="13989">MAKKFYILLIITLGFFMGPTLNFARGIKIEKICFKNKTYLKASCKETDFKTKERRCAKGCIESSADCPVVYCSYYSPMISFQIDNHSFFNFSERKQNYYYSEIFISSDFRSIWLPPKIS</sequence>
<evidence type="ECO:0000313" key="2">
    <source>
        <dbReference type="Proteomes" id="UP001151079"/>
    </source>
</evidence>